<dbReference type="EC" id="6.3.5.1" evidence="7 8"/>
<evidence type="ECO:0000256" key="4">
    <source>
        <dbReference type="ARBA" id="ARBA00022741"/>
    </source>
</evidence>
<feature type="binding site" evidence="7">
    <location>
        <position position="516"/>
    </location>
    <ligand>
        <name>deamido-NAD(+)</name>
        <dbReference type="ChEBI" id="CHEBI:58437"/>
        <note>ligand shared between two neighboring subunits</note>
    </ligand>
</feature>
<dbReference type="CDD" id="cd07570">
    <property type="entry name" value="GAT_Gln-NAD-synth"/>
    <property type="match status" value="1"/>
</dbReference>
<dbReference type="InterPro" id="IPR003010">
    <property type="entry name" value="C-N_Hydrolase"/>
</dbReference>
<dbReference type="FunFam" id="3.40.50.620:FF:000106">
    <property type="entry name" value="Glutamine-dependent NAD(+) synthetase"/>
    <property type="match status" value="1"/>
</dbReference>
<dbReference type="InterPro" id="IPR014729">
    <property type="entry name" value="Rossmann-like_a/b/a_fold"/>
</dbReference>
<evidence type="ECO:0000256" key="7">
    <source>
        <dbReference type="HAMAP-Rule" id="MF_02090"/>
    </source>
</evidence>
<feature type="active site" description="Proton acceptor; for glutaminase activity" evidence="7">
    <location>
        <position position="41"/>
    </location>
</feature>
<feature type="binding site" evidence="7">
    <location>
        <position position="401"/>
    </location>
    <ligand>
        <name>ATP</name>
        <dbReference type="ChEBI" id="CHEBI:30616"/>
    </ligand>
</feature>
<feature type="binding site" evidence="7">
    <location>
        <position position="406"/>
    </location>
    <ligand>
        <name>deamido-NAD(+)</name>
        <dbReference type="ChEBI" id="CHEBI:58437"/>
        <note>ligand shared between two neighboring subunits</note>
    </ligand>
</feature>
<comment type="pathway">
    <text evidence="1 7 8">Cofactor biosynthesis; NAD(+) biosynthesis; NAD(+) from deamido-NAD(+) (L-Gln route): step 1/1.</text>
</comment>
<dbReference type="Pfam" id="PF02540">
    <property type="entry name" value="NAD_synthase"/>
    <property type="match status" value="1"/>
</dbReference>
<dbReference type="PANTHER" id="PTHR23090">
    <property type="entry name" value="NH 3 /GLUTAMINE-DEPENDENT NAD + SYNTHETASE"/>
    <property type="match status" value="1"/>
</dbReference>
<feature type="active site" description="Nucleophile; for glutaminase activity" evidence="7">
    <location>
        <position position="148"/>
    </location>
</feature>
<dbReference type="PANTHER" id="PTHR23090:SF9">
    <property type="entry name" value="GLUTAMINE-DEPENDENT NAD(+) SYNTHETASE"/>
    <property type="match status" value="1"/>
</dbReference>
<feature type="domain" description="CN hydrolase" evidence="11">
    <location>
        <begin position="1"/>
        <end position="257"/>
    </location>
</feature>
<reference evidence="12 13" key="1">
    <citation type="submission" date="2020-08" db="EMBL/GenBank/DDBJ databases">
        <title>Genomic Encyclopedia of Type Strains, Phase IV (KMG-V): Genome sequencing to study the core and pangenomes of soil and plant-associated prokaryotes.</title>
        <authorList>
            <person name="Whitman W."/>
        </authorList>
    </citation>
    <scope>NUCLEOTIDE SEQUENCE [LARGE SCALE GENOMIC DNA]</scope>
    <source>
        <strain evidence="12 13">MP7CTX6</strain>
    </source>
</reference>
<feature type="binding site" evidence="7">
    <location>
        <position position="377"/>
    </location>
    <ligand>
        <name>deamido-NAD(+)</name>
        <dbReference type="ChEBI" id="CHEBI:58437"/>
        <note>ligand shared between two neighboring subunits</note>
    </ligand>
</feature>
<evidence type="ECO:0000259" key="11">
    <source>
        <dbReference type="PROSITE" id="PS50263"/>
    </source>
</evidence>
<dbReference type="InterPro" id="IPR014445">
    <property type="entry name" value="Gln-dep_NAD_synthase"/>
</dbReference>
<dbReference type="CDD" id="cd00553">
    <property type="entry name" value="NAD_synthase"/>
    <property type="match status" value="1"/>
</dbReference>
<evidence type="ECO:0000313" key="12">
    <source>
        <dbReference type="EMBL" id="MBB5620010.1"/>
    </source>
</evidence>
<gene>
    <name evidence="7" type="primary">nadE</name>
    <name evidence="12" type="ORF">HDE69_001048</name>
</gene>
<dbReference type="InterPro" id="IPR036526">
    <property type="entry name" value="C-N_Hydrolase_sf"/>
</dbReference>
<dbReference type="NCBIfam" id="TIGR00552">
    <property type="entry name" value="nadE"/>
    <property type="match status" value="1"/>
</dbReference>
<sequence>MKIALAQLNYHIGNFELNTKKIIEHIQLAKADGADLVVFAELAVCGYPPRDFLEFEEFISLCEEAGKEIAEHCTGIACIVGLPVRNEEVAGKDLYNAAYFIEEKQIKSIARKALLPNYDVFDEYRYFEPATSFECIDFKGVKIALTICEDLWNINNNPLYVFNPMDELIKENPDVMINIAASPFSYQHDDERRVVLADNAKKYNLPLLYVNQVGAQTELIFDGGSMVFDQDGKMLDEMDYFKEQLKSYTFADGKIEGSVMEHQPMSDIAQIHDALVLGIKDYFVKSGFSKAVLGLSGGIDSAIVCALACRALGAENVMAVLMPSKYSSDHSIKDAMDLVENFGCMHEVISIAEAADAFDSMMAGAFKGLPFNLTEENIQARSRGIVVMAMSNKFGYILLNTSNKSECAVGYGTLYGDMCGAIGVIGDVYKTQIYELAHYINKDGEVIPENTIVKPPSAELRPGQKDSDSLPDYDTLDTILFQFIELKKSSKDIIAMGYEEGLVRRIIKMVNGAEFKRYQTPPILRVSPKAFGSGRRMPIVGKYLA</sequence>
<comment type="similarity">
    <text evidence="2 7 8">In the C-terminal section; belongs to the NAD synthetase family.</text>
</comment>
<dbReference type="Gene3D" id="3.40.50.620">
    <property type="entry name" value="HUPs"/>
    <property type="match status" value="1"/>
</dbReference>
<proteinExistence type="inferred from homology"/>
<dbReference type="EMBL" id="JACHCF010000002">
    <property type="protein sequence ID" value="MBB5620010.1"/>
    <property type="molecule type" value="Genomic_DNA"/>
</dbReference>
<dbReference type="GO" id="GO:0009435">
    <property type="term" value="P:NAD+ biosynthetic process"/>
    <property type="evidence" value="ECO:0007669"/>
    <property type="project" value="UniProtKB-UniRule"/>
</dbReference>
<feature type="binding site" evidence="7">
    <location>
        <position position="118"/>
    </location>
    <ligand>
        <name>L-glutamine</name>
        <dbReference type="ChEBI" id="CHEBI:58359"/>
    </ligand>
</feature>
<dbReference type="InterPro" id="IPR000132">
    <property type="entry name" value="Nitrilase/CN_hydratase_CS"/>
</dbReference>
<dbReference type="GO" id="GO:0004359">
    <property type="term" value="F:glutaminase activity"/>
    <property type="evidence" value="ECO:0007669"/>
    <property type="project" value="InterPro"/>
</dbReference>
<dbReference type="UniPathway" id="UPA00253">
    <property type="reaction ID" value="UER00334"/>
</dbReference>
<comment type="similarity">
    <text evidence="10">Belongs to the NAD synthetase family.</text>
</comment>
<evidence type="ECO:0000313" key="13">
    <source>
        <dbReference type="Proteomes" id="UP000537718"/>
    </source>
</evidence>
<dbReference type="GO" id="GO:0000257">
    <property type="term" value="F:nitrilase activity"/>
    <property type="evidence" value="ECO:0007669"/>
    <property type="project" value="UniProtKB-ARBA"/>
</dbReference>
<dbReference type="AlphaFoldDB" id="A0A7W8YR66"/>
<organism evidence="12 13">
    <name type="scientific">Pedobacter cryoconitis</name>
    <dbReference type="NCBI Taxonomy" id="188932"/>
    <lineage>
        <taxon>Bacteria</taxon>
        <taxon>Pseudomonadati</taxon>
        <taxon>Bacteroidota</taxon>
        <taxon>Sphingobacteriia</taxon>
        <taxon>Sphingobacteriales</taxon>
        <taxon>Sphingobacteriaceae</taxon>
        <taxon>Pedobacter</taxon>
    </lineage>
</organism>
<dbReference type="Proteomes" id="UP000537718">
    <property type="component" value="Unassembled WGS sequence"/>
</dbReference>
<dbReference type="PROSITE" id="PS00920">
    <property type="entry name" value="NITRIL_CHT_1"/>
    <property type="match status" value="1"/>
</dbReference>
<feature type="binding site" evidence="7">
    <location>
        <position position="182"/>
    </location>
    <ligand>
        <name>L-glutamine</name>
        <dbReference type="ChEBI" id="CHEBI:58359"/>
    </ligand>
</feature>
<keyword evidence="5 7" id="KW-0067">ATP-binding</keyword>
<dbReference type="Gene3D" id="3.60.110.10">
    <property type="entry name" value="Carbon-nitrogen hydrolase"/>
    <property type="match status" value="1"/>
</dbReference>
<dbReference type="RefSeq" id="WP_183866064.1">
    <property type="nucleotide sequence ID" value="NZ_JACHCF010000002.1"/>
</dbReference>
<evidence type="ECO:0000256" key="5">
    <source>
        <dbReference type="ARBA" id="ARBA00022840"/>
    </source>
</evidence>
<comment type="caution">
    <text evidence="12">The sequence shown here is derived from an EMBL/GenBank/DDBJ whole genome shotgun (WGS) entry which is preliminary data.</text>
</comment>
<feature type="binding site" evidence="7">
    <location>
        <begin position="294"/>
        <end position="301"/>
    </location>
    <ligand>
        <name>ATP</name>
        <dbReference type="ChEBI" id="CHEBI:30616"/>
    </ligand>
</feature>
<evidence type="ECO:0000256" key="9">
    <source>
        <dbReference type="PROSITE-ProRule" id="PRU10139"/>
    </source>
</evidence>
<dbReference type="GO" id="GO:0003952">
    <property type="term" value="F:NAD+ synthase (glutamine-hydrolyzing) activity"/>
    <property type="evidence" value="ECO:0007669"/>
    <property type="project" value="UniProtKB-UniRule"/>
</dbReference>
<evidence type="ECO:0000256" key="3">
    <source>
        <dbReference type="ARBA" id="ARBA00022598"/>
    </source>
</evidence>
<evidence type="ECO:0000256" key="2">
    <source>
        <dbReference type="ARBA" id="ARBA00007145"/>
    </source>
</evidence>
<dbReference type="HAMAP" id="MF_02090">
    <property type="entry name" value="NadE_glutamine_dep"/>
    <property type="match status" value="1"/>
</dbReference>
<evidence type="ECO:0000256" key="8">
    <source>
        <dbReference type="PIRNR" id="PIRNR006630"/>
    </source>
</evidence>
<keyword evidence="3 7" id="KW-0436">Ligase</keyword>
<dbReference type="GO" id="GO:0008795">
    <property type="term" value="F:NAD+ synthase activity"/>
    <property type="evidence" value="ECO:0007669"/>
    <property type="project" value="UniProtKB-UniRule"/>
</dbReference>
<evidence type="ECO:0000256" key="10">
    <source>
        <dbReference type="RuleBase" id="RU003811"/>
    </source>
</evidence>
<comment type="caution">
    <text evidence="7">Lacks conserved residue(s) required for the propagation of feature annotation.</text>
</comment>
<feature type="active site" description="For glutaminase activity" evidence="7">
    <location>
        <position position="112"/>
    </location>
</feature>
<dbReference type="InterPro" id="IPR003694">
    <property type="entry name" value="NAD_synthase"/>
</dbReference>
<dbReference type="Pfam" id="PF00795">
    <property type="entry name" value="CN_hydrolase"/>
    <property type="match status" value="1"/>
</dbReference>
<dbReference type="SUPFAM" id="SSF52402">
    <property type="entry name" value="Adenine nucleotide alpha hydrolases-like"/>
    <property type="match status" value="1"/>
</dbReference>
<dbReference type="GO" id="GO:0005524">
    <property type="term" value="F:ATP binding"/>
    <property type="evidence" value="ECO:0007669"/>
    <property type="project" value="UniProtKB-UniRule"/>
</dbReference>
<evidence type="ECO:0000256" key="6">
    <source>
        <dbReference type="ARBA" id="ARBA00023027"/>
    </source>
</evidence>
<dbReference type="NCBIfam" id="NF010588">
    <property type="entry name" value="PRK13981.1"/>
    <property type="match status" value="1"/>
</dbReference>
<feature type="active site" description="Proton acceptor" evidence="9">
    <location>
        <position position="41"/>
    </location>
</feature>
<evidence type="ECO:0000256" key="1">
    <source>
        <dbReference type="ARBA" id="ARBA00005188"/>
    </source>
</evidence>
<name>A0A7W8YR66_9SPHI</name>
<keyword evidence="4 7" id="KW-0547">Nucleotide-binding</keyword>
<accession>A0A7W8YR66</accession>
<protein>
    <recommendedName>
        <fullName evidence="7 8">Glutamine-dependent NAD(+) synthetase</fullName>
        <ecNumber evidence="7 8">6.3.5.1</ecNumber>
    </recommendedName>
    <alternativeName>
        <fullName evidence="7 8">NAD(+) synthase [glutamine-hydrolyzing]</fullName>
    </alternativeName>
</protein>
<dbReference type="PIRSF" id="PIRSF006630">
    <property type="entry name" value="NADS_GAT"/>
    <property type="match status" value="1"/>
</dbReference>
<dbReference type="InterPro" id="IPR022310">
    <property type="entry name" value="NAD/GMP_synthase"/>
</dbReference>
<keyword evidence="6 7" id="KW-0520">NAD</keyword>
<dbReference type="SUPFAM" id="SSF56317">
    <property type="entry name" value="Carbon-nitrogen hydrolase"/>
    <property type="match status" value="1"/>
</dbReference>
<dbReference type="PROSITE" id="PS50263">
    <property type="entry name" value="CN_HYDROLASE"/>
    <property type="match status" value="1"/>
</dbReference>
<comment type="function">
    <text evidence="7">Catalyzes the ATP-dependent amidation of deamido-NAD to form NAD. Uses L-glutamine as a nitrogen source.</text>
</comment>
<comment type="catalytic activity">
    <reaction evidence="7 8">
        <text>deamido-NAD(+) + L-glutamine + ATP + H2O = L-glutamate + AMP + diphosphate + NAD(+) + H(+)</text>
        <dbReference type="Rhea" id="RHEA:24384"/>
        <dbReference type="ChEBI" id="CHEBI:15377"/>
        <dbReference type="ChEBI" id="CHEBI:15378"/>
        <dbReference type="ChEBI" id="CHEBI:29985"/>
        <dbReference type="ChEBI" id="CHEBI:30616"/>
        <dbReference type="ChEBI" id="CHEBI:33019"/>
        <dbReference type="ChEBI" id="CHEBI:57540"/>
        <dbReference type="ChEBI" id="CHEBI:58359"/>
        <dbReference type="ChEBI" id="CHEBI:58437"/>
        <dbReference type="ChEBI" id="CHEBI:456215"/>
        <dbReference type="EC" id="6.3.5.1"/>
    </reaction>
</comment>
<dbReference type="GO" id="GO:0005737">
    <property type="term" value="C:cytoplasm"/>
    <property type="evidence" value="ECO:0007669"/>
    <property type="project" value="InterPro"/>
</dbReference>